<dbReference type="PANTHER" id="PTHR48462:SF1">
    <property type="entry name" value="PROTEIN, PUTATIVE-RELATED"/>
    <property type="match status" value="1"/>
</dbReference>
<dbReference type="PROSITE" id="PS50878">
    <property type="entry name" value="RT_POL"/>
    <property type="match status" value="1"/>
</dbReference>
<keyword evidence="6" id="KW-1185">Reference proteome</keyword>
<dbReference type="PANTHER" id="PTHR48462">
    <property type="entry name" value="PROTEIN, PUTATIVE-RELATED"/>
    <property type="match status" value="1"/>
</dbReference>
<feature type="domain" description="Reverse transcriptase" evidence="3">
    <location>
        <begin position="411"/>
        <end position="667"/>
    </location>
</feature>
<gene>
    <name evidence="4" type="ORF">C1SCF055_LOCUS24731</name>
</gene>
<dbReference type="OrthoDB" id="422033at2759"/>
<evidence type="ECO:0000313" key="6">
    <source>
        <dbReference type="Proteomes" id="UP001152797"/>
    </source>
</evidence>
<evidence type="ECO:0000256" key="1">
    <source>
        <dbReference type="SAM" id="MobiDB-lite"/>
    </source>
</evidence>
<dbReference type="AlphaFoldDB" id="A0A9P1CVQ5"/>
<dbReference type="Proteomes" id="UP001152797">
    <property type="component" value="Unassembled WGS sequence"/>
</dbReference>
<proteinExistence type="predicted"/>
<dbReference type="Pfam" id="PF00078">
    <property type="entry name" value="RVT_1"/>
    <property type="match status" value="1"/>
</dbReference>
<evidence type="ECO:0000313" key="4">
    <source>
        <dbReference type="EMBL" id="CAI3998428.1"/>
    </source>
</evidence>
<reference evidence="5 6" key="2">
    <citation type="submission" date="2024-05" db="EMBL/GenBank/DDBJ databases">
        <authorList>
            <person name="Chen Y."/>
            <person name="Shah S."/>
            <person name="Dougan E. K."/>
            <person name="Thang M."/>
            <person name="Chan C."/>
        </authorList>
    </citation>
    <scope>NUCLEOTIDE SEQUENCE [LARGE SCALE GENOMIC DNA]</scope>
</reference>
<reference evidence="4" key="1">
    <citation type="submission" date="2022-10" db="EMBL/GenBank/DDBJ databases">
        <authorList>
            <person name="Chen Y."/>
            <person name="Dougan E. K."/>
            <person name="Chan C."/>
            <person name="Rhodes N."/>
            <person name="Thang M."/>
        </authorList>
    </citation>
    <scope>NUCLEOTIDE SEQUENCE</scope>
</reference>
<protein>
    <submittedName>
        <fullName evidence="5">Retrotransposable element SLACS 132 kDa protein (ORF2)</fullName>
    </submittedName>
</protein>
<evidence type="ECO:0000256" key="2">
    <source>
        <dbReference type="SAM" id="SignalP"/>
    </source>
</evidence>
<name>A0A9P1CVQ5_9DINO</name>
<feature type="chain" id="PRO_5043270892" evidence="2">
    <location>
        <begin position="17"/>
        <end position="952"/>
    </location>
</feature>
<feature type="signal peptide" evidence="2">
    <location>
        <begin position="1"/>
        <end position="16"/>
    </location>
</feature>
<dbReference type="EMBL" id="CAMXCT020002479">
    <property type="protein sequence ID" value="CAL1151803.1"/>
    <property type="molecule type" value="Genomic_DNA"/>
</dbReference>
<feature type="region of interest" description="Disordered" evidence="1">
    <location>
        <begin position="152"/>
        <end position="185"/>
    </location>
</feature>
<keyword evidence="2" id="KW-0732">Signal</keyword>
<organism evidence="4">
    <name type="scientific">Cladocopium goreaui</name>
    <dbReference type="NCBI Taxonomy" id="2562237"/>
    <lineage>
        <taxon>Eukaryota</taxon>
        <taxon>Sar</taxon>
        <taxon>Alveolata</taxon>
        <taxon>Dinophyceae</taxon>
        <taxon>Suessiales</taxon>
        <taxon>Symbiodiniaceae</taxon>
        <taxon>Cladocopium</taxon>
    </lineage>
</organism>
<sequence>MAPSPGWLGFVVLASALNPMALNFGHSTSCRCRGTPSAGLLPTLGRHERRRLTHALNQTWASPAPALLGFGLWRRPSYPCFPCRASRHLHPKQRGTWDRRLQRRCGFAGVRVGEIPPNPGSDPDSLAMEVDGGQPALSRVFCPVAGCPHADSSPRPHSLSGLWPQRVSPTRGPPDLSPRTPGRHQLPTFREIQQGATPTLRHVPRSARHLWIQTLARALAAVVHHNGEQSWKELLMLPRCVLGVPARGGRKHAKASAAYTLDRLHQWQQGERHSLWNSRGQLPGSGRNKPLAAQERRTLATSLTREGFDRKACNALLSQGLCPQTAETAQALQALHPAQPPPTTPDVAAQPVAAVLVPEAIARRRALRSFPSDTAAGPSGLRVQHLREACAAGSTEALLQQLCGVVSLLAQGQACPAVAPSLAGASLVALPKPTGGVRPIAVGEILRRLTAKCLMEAVRDDARQHFAPVQLGVAIPGGAEAAVHTARAWYDRNKGQPGKVLVKLDFKNAFNLVSRQAVLDAAAARFPALTRWVAWCYKQPSELHFGSAHLLCAGGVQQGDPLGPLLVAGALHSLALELRQGPLDMAFFYLDDGVVAGDAAAVGAALAHIQAQSANLGLHLNLDKSEVISLGATSHPALAAHLPPALLANSQGQSRVQTNFELLGAAVGEDAFVGLRLLRSSGGHCRLVHSMRCTPPAAQLDSFKAFDQGVRACFSSLTGLHPTDAQWQQAARGFDQAGLGLRSTHSDGPAAYLASLGKSRTLCGQLAPSFSNAETLASSHAAAALHLYNGHLPAAQQATLLTSLGQQQKQLTKVLDAVGWEAQLSASSLTGRALLLSEAAPGARAFLAARMASSAWSQLFLSRSCAIALASLTLVTMRGAPSAMAFWTAFPSMLVLVRQVGNVRCGTMLSVTLIYKWAERAGLQPEREKPGLLPAPRRNRPWAAPARRCLRS</sequence>
<dbReference type="EMBL" id="CAMXCT030002479">
    <property type="protein sequence ID" value="CAL4785740.1"/>
    <property type="molecule type" value="Genomic_DNA"/>
</dbReference>
<accession>A0A9P1CVQ5</accession>
<evidence type="ECO:0000313" key="5">
    <source>
        <dbReference type="EMBL" id="CAL4785740.1"/>
    </source>
</evidence>
<evidence type="ECO:0000259" key="3">
    <source>
        <dbReference type="PROSITE" id="PS50878"/>
    </source>
</evidence>
<dbReference type="InterPro" id="IPR000477">
    <property type="entry name" value="RT_dom"/>
</dbReference>
<dbReference type="EMBL" id="CAMXCT010002479">
    <property type="protein sequence ID" value="CAI3998428.1"/>
    <property type="molecule type" value="Genomic_DNA"/>
</dbReference>
<comment type="caution">
    <text evidence="4">The sequence shown here is derived from an EMBL/GenBank/DDBJ whole genome shotgun (WGS) entry which is preliminary data.</text>
</comment>